<evidence type="ECO:0000259" key="4">
    <source>
        <dbReference type="PROSITE" id="PS51031"/>
    </source>
</evidence>
<dbReference type="GO" id="GO:0003677">
    <property type="term" value="F:DNA binding"/>
    <property type="evidence" value="ECO:0007669"/>
    <property type="project" value="InterPro"/>
</dbReference>
<dbReference type="Proteomes" id="UP000494040">
    <property type="component" value="Unassembled WGS sequence"/>
</dbReference>
<dbReference type="RefSeq" id="XP_014248692.1">
    <property type="nucleotide sequence ID" value="XM_014393206.2"/>
</dbReference>
<evidence type="ECO:0000256" key="1">
    <source>
        <dbReference type="PROSITE-ProRule" id="PRU00371"/>
    </source>
</evidence>
<feature type="domain" description="MADF" evidence="3">
    <location>
        <begin position="14"/>
        <end position="103"/>
    </location>
</feature>
<dbReference type="EnsemblMetazoa" id="XM_014393206.2">
    <property type="protein sequence ID" value="XP_014248692.1"/>
    <property type="gene ID" value="LOC106666195"/>
</dbReference>
<dbReference type="GeneID" id="106666195"/>
<proteinExistence type="predicted"/>
<comment type="subcellular location">
    <subcellularLocation>
        <location evidence="1">Nucleus</location>
    </subcellularLocation>
</comment>
<dbReference type="AlphaFoldDB" id="A0A8I6RLI6"/>
<dbReference type="OrthoDB" id="5803771at2759"/>
<dbReference type="PANTHER" id="PTHR12243:SF67">
    <property type="entry name" value="COREPRESSOR OF PANGOLIN, ISOFORM A-RELATED"/>
    <property type="match status" value="1"/>
</dbReference>
<keyword evidence="1" id="KW-0539">Nucleus</keyword>
<dbReference type="InterPro" id="IPR006578">
    <property type="entry name" value="MADF-dom"/>
</dbReference>
<dbReference type="PANTHER" id="PTHR12243">
    <property type="entry name" value="MADF DOMAIN TRANSCRIPTION FACTOR"/>
    <property type="match status" value="1"/>
</dbReference>
<dbReference type="PROSITE" id="PS51029">
    <property type="entry name" value="MADF"/>
    <property type="match status" value="1"/>
</dbReference>
<name>A0A8I6RLI6_CIMLE</name>
<accession>A0A8I6RLI6</accession>
<dbReference type="PROSITE" id="PS51031">
    <property type="entry name" value="BESS"/>
    <property type="match status" value="1"/>
</dbReference>
<evidence type="ECO:0008006" key="7">
    <source>
        <dbReference type="Google" id="ProtNLM"/>
    </source>
</evidence>
<evidence type="ECO:0000313" key="6">
    <source>
        <dbReference type="Proteomes" id="UP000494040"/>
    </source>
</evidence>
<reference evidence="5" key="1">
    <citation type="submission" date="2022-01" db="UniProtKB">
        <authorList>
            <consortium name="EnsemblMetazoa"/>
        </authorList>
    </citation>
    <scope>IDENTIFICATION</scope>
</reference>
<feature type="region of interest" description="Disordered" evidence="2">
    <location>
        <begin position="143"/>
        <end position="163"/>
    </location>
</feature>
<sequence>MSKAKKIAKMELISLIREIEKQPLLWDKTSPEYLNKEAKRNTWQAIALNLGLTYEDAKFKWDALKKIYRVEMGRYLRSHVSGDGIKPKWPYLSIMQFLRGHITVSEKKADELDITREEKMSTTDLVSLLVRKKQNQNRVMRPLMPLDNSENNPPKSKKNQVRKVEVVSTINQTFHADEDYHFLLSLLEPLRRIPMQRKSFFKLRLLQLFCKEQNEVMAQNPFNPYGLDNNQK</sequence>
<protein>
    <recommendedName>
        <fullName evidence="7">MADF domain-containing protein</fullName>
    </recommendedName>
</protein>
<dbReference type="GO" id="GO:0005634">
    <property type="term" value="C:nucleus"/>
    <property type="evidence" value="ECO:0007669"/>
    <property type="project" value="UniProtKB-SubCell"/>
</dbReference>
<dbReference type="Pfam" id="PF10545">
    <property type="entry name" value="MADF_DNA_bdg"/>
    <property type="match status" value="1"/>
</dbReference>
<feature type="domain" description="BESS" evidence="4">
    <location>
        <begin position="176"/>
        <end position="215"/>
    </location>
</feature>
<organism evidence="5 6">
    <name type="scientific">Cimex lectularius</name>
    <name type="common">Bed bug</name>
    <name type="synonym">Acanthia lectularia</name>
    <dbReference type="NCBI Taxonomy" id="79782"/>
    <lineage>
        <taxon>Eukaryota</taxon>
        <taxon>Metazoa</taxon>
        <taxon>Ecdysozoa</taxon>
        <taxon>Arthropoda</taxon>
        <taxon>Hexapoda</taxon>
        <taxon>Insecta</taxon>
        <taxon>Pterygota</taxon>
        <taxon>Neoptera</taxon>
        <taxon>Paraneoptera</taxon>
        <taxon>Hemiptera</taxon>
        <taxon>Heteroptera</taxon>
        <taxon>Panheteroptera</taxon>
        <taxon>Cimicomorpha</taxon>
        <taxon>Cimicidae</taxon>
        <taxon>Cimex</taxon>
    </lineage>
</organism>
<evidence type="ECO:0000259" key="3">
    <source>
        <dbReference type="PROSITE" id="PS51029"/>
    </source>
</evidence>
<keyword evidence="6" id="KW-1185">Reference proteome</keyword>
<dbReference type="SMART" id="SM00595">
    <property type="entry name" value="MADF"/>
    <property type="match status" value="1"/>
</dbReference>
<dbReference type="InterPro" id="IPR004210">
    <property type="entry name" value="BESS_motif"/>
</dbReference>
<dbReference type="Pfam" id="PF02944">
    <property type="entry name" value="BESS"/>
    <property type="match status" value="1"/>
</dbReference>
<evidence type="ECO:0000313" key="5">
    <source>
        <dbReference type="EnsemblMetazoa" id="XP_014248692.1"/>
    </source>
</evidence>
<dbReference type="InterPro" id="IPR039353">
    <property type="entry name" value="TF_Adf1"/>
</dbReference>
<evidence type="ECO:0000256" key="2">
    <source>
        <dbReference type="SAM" id="MobiDB-lite"/>
    </source>
</evidence>